<feature type="transmembrane region" description="Helical" evidence="1">
    <location>
        <begin position="124"/>
        <end position="144"/>
    </location>
</feature>
<dbReference type="AlphaFoldDB" id="E4RNT7"/>
<reference evidence="2 3" key="2">
    <citation type="journal article" date="2011" name="J. Bacteriol.">
        <title>Complete Genome Sequence of the Haloalkaliphilic, Hydrogen Producing Halanaerobium hydrogenoformans.</title>
        <authorList>
            <person name="Brown S.D."/>
            <person name="Begemann M.B."/>
            <person name="Mormile M.R."/>
            <person name="Wall J.D."/>
            <person name="Han C.S."/>
            <person name="Goodwin L.A."/>
            <person name="Pitluck S."/>
            <person name="Land M.L."/>
            <person name="Hauser L.J."/>
            <person name="Elias D.A."/>
        </authorList>
    </citation>
    <scope>NUCLEOTIDE SEQUENCE [LARGE SCALE GENOMIC DNA]</scope>
    <source>
        <strain evidence="3">sapolanicus</strain>
    </source>
</reference>
<gene>
    <name evidence="2" type="ordered locus">Halsa_0288</name>
</gene>
<keyword evidence="3" id="KW-1185">Reference proteome</keyword>
<dbReference type="Proteomes" id="UP000007434">
    <property type="component" value="Chromosome"/>
</dbReference>
<feature type="transmembrane region" description="Helical" evidence="1">
    <location>
        <begin position="68"/>
        <end position="87"/>
    </location>
</feature>
<proteinExistence type="predicted"/>
<dbReference type="KEGG" id="has:Halsa_0288"/>
<reference evidence="2 3" key="1">
    <citation type="submission" date="2010-11" db="EMBL/GenBank/DDBJ databases">
        <title>Complete sequence of Halanaerobium sp. sapolanicus.</title>
        <authorList>
            <consortium name="US DOE Joint Genome Institute"/>
            <person name="Lucas S."/>
            <person name="Copeland A."/>
            <person name="Lapidus A."/>
            <person name="Cheng J.-F."/>
            <person name="Bruce D."/>
            <person name="Goodwin L."/>
            <person name="Pitluck S."/>
            <person name="Davenport K."/>
            <person name="Detter J.C."/>
            <person name="Han C."/>
            <person name="Tapia R."/>
            <person name="Land M."/>
            <person name="Hauser L."/>
            <person name="Jeffries C."/>
            <person name="Kyrpides N."/>
            <person name="Ivanova N."/>
            <person name="Mikhailova N."/>
            <person name="Begemann M.B."/>
            <person name="Mormile M.R."/>
            <person name="Wall J.D."/>
            <person name="Elias D.A."/>
            <person name="Woyke T."/>
        </authorList>
    </citation>
    <scope>NUCLEOTIDE SEQUENCE [LARGE SCALE GENOMIC DNA]</scope>
    <source>
        <strain evidence="3">sapolanicus</strain>
    </source>
</reference>
<feature type="transmembrane region" description="Helical" evidence="1">
    <location>
        <begin position="35"/>
        <end position="56"/>
    </location>
</feature>
<keyword evidence="1" id="KW-0472">Membrane</keyword>
<keyword evidence="1" id="KW-0812">Transmembrane</keyword>
<sequence length="148" mass="17039">MRYIIRVKFALNCKLQLNIIYCFYSERKDDNLKKLYISLLGIVTLIIGIFTPLVTAPMIGQITYFRDALGGAFFIFMLALISLFLTIKKYYKHLVITALSALAFNTYTFVQLRENAGENVDLLVYEYGWIFLILGSLLLLIAALRNNF</sequence>
<dbReference type="HOGENOM" id="CLU_1756284_0_0_9"/>
<evidence type="ECO:0000313" key="3">
    <source>
        <dbReference type="Proteomes" id="UP000007434"/>
    </source>
</evidence>
<accession>E4RNT7</accession>
<feature type="transmembrane region" description="Helical" evidence="1">
    <location>
        <begin position="94"/>
        <end position="112"/>
    </location>
</feature>
<keyword evidence="1" id="KW-1133">Transmembrane helix</keyword>
<name>E4RNT7_HALHG</name>
<dbReference type="STRING" id="656519.Halsa_0288"/>
<evidence type="ECO:0000313" key="2">
    <source>
        <dbReference type="EMBL" id="ADQ13765.1"/>
    </source>
</evidence>
<protein>
    <submittedName>
        <fullName evidence="2">Uncharacterized protein</fullName>
    </submittedName>
</protein>
<evidence type="ECO:0000256" key="1">
    <source>
        <dbReference type="SAM" id="Phobius"/>
    </source>
</evidence>
<organism evidence="2 3">
    <name type="scientific">Halanaerobium hydrogeniformans</name>
    <name type="common">Halanaerobium sp. (strain sapolanicus)</name>
    <dbReference type="NCBI Taxonomy" id="656519"/>
    <lineage>
        <taxon>Bacteria</taxon>
        <taxon>Bacillati</taxon>
        <taxon>Bacillota</taxon>
        <taxon>Clostridia</taxon>
        <taxon>Halanaerobiales</taxon>
        <taxon>Halanaerobiaceae</taxon>
        <taxon>Halanaerobium</taxon>
    </lineage>
</organism>
<dbReference type="EMBL" id="CP002304">
    <property type="protein sequence ID" value="ADQ13765.1"/>
    <property type="molecule type" value="Genomic_DNA"/>
</dbReference>